<dbReference type="Gene3D" id="1.10.443.10">
    <property type="entry name" value="Intergrase catalytic core"/>
    <property type="match status" value="1"/>
</dbReference>
<accession>A0A918MLY2</accession>
<comment type="caution">
    <text evidence="3">The sequence shown here is derived from an EMBL/GenBank/DDBJ whole genome shotgun (WGS) entry which is preliminary data.</text>
</comment>
<organism evidence="3 4">
    <name type="scientific">Arenibacter certesii</name>
    <dbReference type="NCBI Taxonomy" id="228955"/>
    <lineage>
        <taxon>Bacteria</taxon>
        <taxon>Pseudomonadati</taxon>
        <taxon>Bacteroidota</taxon>
        <taxon>Flavobacteriia</taxon>
        <taxon>Flavobacteriales</taxon>
        <taxon>Flavobacteriaceae</taxon>
        <taxon>Arenibacter</taxon>
    </lineage>
</organism>
<sequence>MAKINFLYRGIKEHGKLSVRLIHGKEIDYRIGSPISSKKEYWLKKTTKNGSTVYKHRKLQDLINGSSSAELKAHKDQLEIIQKSILNSFLNDFNNGIPITKDWLKSAINKFTRNLDTKKDIDLASSELDKIKQEEQEKQESIKNTNLLSIAIEKMFTKYQTNFNELKKYKVTHGILLKYQKSKQQIFTIKELNQDFANNFMNWAYLDMKYSKSYINAQLKRFRSSAVKAYEADEEDIIQVSKTLRTFTKFDKVYKDKIVITLNYDELDKIDNKVISDPRLLDAQKALLIGCETGLRYSDLNKLVDSNIKNVNGVNYWKFRTDKTDALVQITVTERILYLIRKYGLPQTNYPNNGVQLNEDIKKVCAAAGIIEKIKGSKATVIKVNGAEVTRNIVDYHPKHELITSRTFRRSFATNYYGKIDTALITTITGHSTEAQLRAYINNHDESNIARTKQQIDHFHKERKKDKNDIKLTVVPKAGNE</sequence>
<proteinExistence type="predicted"/>
<evidence type="ECO:0000313" key="4">
    <source>
        <dbReference type="Proteomes" id="UP000634668"/>
    </source>
</evidence>
<dbReference type="Proteomes" id="UP000634668">
    <property type="component" value="Unassembled WGS sequence"/>
</dbReference>
<reference evidence="3" key="1">
    <citation type="journal article" date="2014" name="Int. J. Syst. Evol. Microbiol.">
        <title>Complete genome sequence of Corynebacterium casei LMG S-19264T (=DSM 44701T), isolated from a smear-ripened cheese.</title>
        <authorList>
            <consortium name="US DOE Joint Genome Institute (JGI-PGF)"/>
            <person name="Walter F."/>
            <person name="Albersmeier A."/>
            <person name="Kalinowski J."/>
            <person name="Ruckert C."/>
        </authorList>
    </citation>
    <scope>NUCLEOTIDE SEQUENCE</scope>
    <source>
        <strain evidence="3">KCTC 12113</strain>
    </source>
</reference>
<dbReference type="InterPro" id="IPR013762">
    <property type="entry name" value="Integrase-like_cat_sf"/>
</dbReference>
<keyword evidence="2" id="KW-0175">Coiled coil</keyword>
<dbReference type="AlphaFoldDB" id="A0A918MLY2"/>
<gene>
    <name evidence="3" type="ORF">GCM10007383_22620</name>
</gene>
<evidence type="ECO:0000256" key="2">
    <source>
        <dbReference type="SAM" id="Coils"/>
    </source>
</evidence>
<dbReference type="SUPFAM" id="SSF56349">
    <property type="entry name" value="DNA breaking-rejoining enzymes"/>
    <property type="match status" value="1"/>
</dbReference>
<feature type="coiled-coil region" evidence="2">
    <location>
        <begin position="114"/>
        <end position="148"/>
    </location>
</feature>
<dbReference type="GO" id="GO:0003677">
    <property type="term" value="F:DNA binding"/>
    <property type="evidence" value="ECO:0007669"/>
    <property type="project" value="InterPro"/>
</dbReference>
<protein>
    <submittedName>
        <fullName evidence="3">Transposase</fullName>
    </submittedName>
</protein>
<name>A0A918MLY2_9FLAO</name>
<dbReference type="RefSeq" id="WP_026814797.1">
    <property type="nucleotide sequence ID" value="NZ_BMWP01000014.1"/>
</dbReference>
<dbReference type="GO" id="GO:0015074">
    <property type="term" value="P:DNA integration"/>
    <property type="evidence" value="ECO:0007669"/>
    <property type="project" value="InterPro"/>
</dbReference>
<keyword evidence="4" id="KW-1185">Reference proteome</keyword>
<dbReference type="GO" id="GO:0006310">
    <property type="term" value="P:DNA recombination"/>
    <property type="evidence" value="ECO:0007669"/>
    <property type="project" value="UniProtKB-KW"/>
</dbReference>
<dbReference type="EMBL" id="BMWP01000014">
    <property type="protein sequence ID" value="GGW37239.1"/>
    <property type="molecule type" value="Genomic_DNA"/>
</dbReference>
<evidence type="ECO:0000256" key="1">
    <source>
        <dbReference type="ARBA" id="ARBA00023172"/>
    </source>
</evidence>
<reference evidence="3" key="2">
    <citation type="submission" date="2020-09" db="EMBL/GenBank/DDBJ databases">
        <authorList>
            <person name="Sun Q."/>
            <person name="Kim S."/>
        </authorList>
    </citation>
    <scope>NUCLEOTIDE SEQUENCE</scope>
    <source>
        <strain evidence="3">KCTC 12113</strain>
    </source>
</reference>
<dbReference type="InterPro" id="IPR011010">
    <property type="entry name" value="DNA_brk_join_enz"/>
</dbReference>
<evidence type="ECO:0000313" key="3">
    <source>
        <dbReference type="EMBL" id="GGW37239.1"/>
    </source>
</evidence>
<keyword evidence="1" id="KW-0233">DNA recombination</keyword>